<dbReference type="OrthoDB" id="1001241at2759"/>
<proteinExistence type="predicted"/>
<feature type="domain" description="RRM" evidence="4">
    <location>
        <begin position="225"/>
        <end position="301"/>
    </location>
</feature>
<feature type="region of interest" description="Disordered" evidence="3">
    <location>
        <begin position="293"/>
        <end position="340"/>
    </location>
</feature>
<dbReference type="Gene3D" id="3.30.70.330">
    <property type="match status" value="1"/>
</dbReference>
<dbReference type="InterPro" id="IPR039539">
    <property type="entry name" value="Ras_GTPase_bind_prot"/>
</dbReference>
<accession>A0A6J1BCW0</accession>
<evidence type="ECO:0000256" key="1">
    <source>
        <dbReference type="ARBA" id="ARBA00022884"/>
    </source>
</evidence>
<dbReference type="InterPro" id="IPR012677">
    <property type="entry name" value="Nucleotide-bd_a/b_plait_sf"/>
</dbReference>
<dbReference type="Pfam" id="PF00076">
    <property type="entry name" value="RRM_1"/>
    <property type="match status" value="1"/>
</dbReference>
<dbReference type="CDD" id="cd00590">
    <property type="entry name" value="RRM_SF"/>
    <property type="match status" value="1"/>
</dbReference>
<dbReference type="GO" id="GO:1990904">
    <property type="term" value="C:ribonucleoprotein complex"/>
    <property type="evidence" value="ECO:0007669"/>
    <property type="project" value="TreeGrafter"/>
</dbReference>
<dbReference type="GO" id="GO:0005829">
    <property type="term" value="C:cytosol"/>
    <property type="evidence" value="ECO:0007669"/>
    <property type="project" value="TreeGrafter"/>
</dbReference>
<dbReference type="RefSeq" id="XP_021297110.1">
    <property type="nucleotide sequence ID" value="XM_021441435.1"/>
</dbReference>
<dbReference type="SUPFAM" id="SSF54928">
    <property type="entry name" value="RNA-binding domain, RBD"/>
    <property type="match status" value="1"/>
</dbReference>
<evidence type="ECO:0000259" key="4">
    <source>
        <dbReference type="PROSITE" id="PS50102"/>
    </source>
</evidence>
<evidence type="ECO:0000259" key="5">
    <source>
        <dbReference type="PROSITE" id="PS50177"/>
    </source>
</evidence>
<dbReference type="SUPFAM" id="SSF54427">
    <property type="entry name" value="NTF2-like"/>
    <property type="match status" value="1"/>
</dbReference>
<dbReference type="AlphaFoldDB" id="A0A6J1BCW0"/>
<dbReference type="InterPro" id="IPR018222">
    <property type="entry name" value="Nuclear_transport_factor_2_euk"/>
</dbReference>
<dbReference type="PROSITE" id="PS50177">
    <property type="entry name" value="NTF2_DOMAIN"/>
    <property type="match status" value="1"/>
</dbReference>
<dbReference type="Gene3D" id="3.10.450.50">
    <property type="match status" value="1"/>
</dbReference>
<dbReference type="PANTHER" id="PTHR10693:SF45">
    <property type="entry name" value="NUCLEAR TRANSPORT FACTOR 2 (NTF2) FAMILY PROTEIN WITH RNA BINDING (RRM-RBD-RNP MOTIFS) DOMAIN-CONTAINING PROTEIN"/>
    <property type="match status" value="1"/>
</dbReference>
<organism evidence="6 7">
    <name type="scientific">Herrania umbratica</name>
    <dbReference type="NCBI Taxonomy" id="108875"/>
    <lineage>
        <taxon>Eukaryota</taxon>
        <taxon>Viridiplantae</taxon>
        <taxon>Streptophyta</taxon>
        <taxon>Embryophyta</taxon>
        <taxon>Tracheophyta</taxon>
        <taxon>Spermatophyta</taxon>
        <taxon>Magnoliopsida</taxon>
        <taxon>eudicotyledons</taxon>
        <taxon>Gunneridae</taxon>
        <taxon>Pentapetalae</taxon>
        <taxon>rosids</taxon>
        <taxon>malvids</taxon>
        <taxon>Malvales</taxon>
        <taxon>Malvaceae</taxon>
        <taxon>Byttnerioideae</taxon>
        <taxon>Herrania</taxon>
    </lineage>
</organism>
<dbReference type="PANTHER" id="PTHR10693">
    <property type="entry name" value="RAS GTPASE-ACTIVATING PROTEIN-BINDING PROTEIN"/>
    <property type="match status" value="1"/>
</dbReference>
<name>A0A6J1BCW0_9ROSI</name>
<dbReference type="InterPro" id="IPR000504">
    <property type="entry name" value="RRM_dom"/>
</dbReference>
<dbReference type="GeneID" id="110426259"/>
<evidence type="ECO:0000256" key="2">
    <source>
        <dbReference type="PROSITE-ProRule" id="PRU00176"/>
    </source>
</evidence>
<reference evidence="7" key="1">
    <citation type="submission" date="2025-08" db="UniProtKB">
        <authorList>
            <consortium name="RefSeq"/>
        </authorList>
    </citation>
    <scope>IDENTIFICATION</scope>
    <source>
        <tissue evidence="7">Leaf</tissue>
    </source>
</reference>
<dbReference type="SMART" id="SM00360">
    <property type="entry name" value="RRM"/>
    <property type="match status" value="1"/>
</dbReference>
<evidence type="ECO:0000313" key="7">
    <source>
        <dbReference type="RefSeq" id="XP_021297110.1"/>
    </source>
</evidence>
<dbReference type="GO" id="GO:0003729">
    <property type="term" value="F:mRNA binding"/>
    <property type="evidence" value="ECO:0007669"/>
    <property type="project" value="TreeGrafter"/>
</dbReference>
<dbReference type="PROSITE" id="PS50102">
    <property type="entry name" value="RRM"/>
    <property type="match status" value="1"/>
</dbReference>
<protein>
    <submittedName>
        <fullName evidence="7">Uncharacterized protein LOC110426259</fullName>
    </submittedName>
</protein>
<dbReference type="InterPro" id="IPR035979">
    <property type="entry name" value="RBD_domain_sf"/>
</dbReference>
<dbReference type="InterPro" id="IPR032710">
    <property type="entry name" value="NTF2-like_dom_sf"/>
</dbReference>
<feature type="compositionally biased region" description="Polar residues" evidence="3">
    <location>
        <begin position="309"/>
        <end position="327"/>
    </location>
</feature>
<dbReference type="InterPro" id="IPR002075">
    <property type="entry name" value="NTF2_dom"/>
</dbReference>
<gene>
    <name evidence="7" type="primary">LOC110426259</name>
</gene>
<dbReference type="Proteomes" id="UP000504621">
    <property type="component" value="Unplaced"/>
</dbReference>
<keyword evidence="6" id="KW-1185">Reference proteome</keyword>
<dbReference type="CDD" id="cd00780">
    <property type="entry name" value="NTF2"/>
    <property type="match status" value="1"/>
</dbReference>
<dbReference type="Pfam" id="PF02136">
    <property type="entry name" value="NTF2"/>
    <property type="match status" value="1"/>
</dbReference>
<keyword evidence="1 2" id="KW-0694">RNA-binding</keyword>
<sequence>MAAAKACPVPSFTAQEVADSFVRQYYTLLCISPGELHRFYQGSRTSTVSRPAGPDGAMISFTTMEEIKKHVQSSLDCKGYDIHSCDAQFIADGGVFVLVIGRFTAQNDKTRKFNQSFLLAPMEDVNHHRFFVLNDVFRFLEDQETIAMHLRDASAAVSTNDVPNNAVPKKSFLAMVHALSENPASFKAPPVKTSIRTLPRESNLNGKSCLEGKKNTRNVDNVGETSIFVGNLAMDSKPEDLYEAFKRFGAIKGNGVQIRTDQHNRRFAFIQFESSSSAQSAVEASSIRIGNRTLKIKEKKRNNDPGNRKTYQGFSNGNGNGQDNSRGAGNFTKGNGPANH</sequence>
<feature type="domain" description="NTF2" evidence="5">
    <location>
        <begin position="17"/>
        <end position="139"/>
    </location>
</feature>
<evidence type="ECO:0000256" key="3">
    <source>
        <dbReference type="SAM" id="MobiDB-lite"/>
    </source>
</evidence>
<evidence type="ECO:0000313" key="6">
    <source>
        <dbReference type="Proteomes" id="UP000504621"/>
    </source>
</evidence>